<sequence length="60" mass="6728">MSTPSRRAGKDEVGGKSGEKKQAICLEIAGRTNWEGDLQEEDMRCKIEDKKKGRAVVRHL</sequence>
<feature type="region of interest" description="Disordered" evidence="1">
    <location>
        <begin position="1"/>
        <end position="21"/>
    </location>
</feature>
<dbReference type="EMBL" id="BNJK01000002">
    <property type="protein sequence ID" value="GHP00292.1"/>
    <property type="molecule type" value="Genomic_DNA"/>
</dbReference>
<protein>
    <submittedName>
        <fullName evidence="2">Uncharacterized protein</fullName>
    </submittedName>
</protein>
<organism evidence="2 3">
    <name type="scientific">Reticulibacter mediterranei</name>
    <dbReference type="NCBI Taxonomy" id="2778369"/>
    <lineage>
        <taxon>Bacteria</taxon>
        <taxon>Bacillati</taxon>
        <taxon>Chloroflexota</taxon>
        <taxon>Ktedonobacteria</taxon>
        <taxon>Ktedonobacterales</taxon>
        <taxon>Reticulibacteraceae</taxon>
        <taxon>Reticulibacter</taxon>
    </lineage>
</organism>
<proteinExistence type="predicted"/>
<accession>A0A8J3J2B6</accession>
<reference evidence="2" key="1">
    <citation type="submission" date="2020-10" db="EMBL/GenBank/DDBJ databases">
        <title>Taxonomic study of unclassified bacteria belonging to the class Ktedonobacteria.</title>
        <authorList>
            <person name="Yabe S."/>
            <person name="Wang C.M."/>
            <person name="Zheng Y."/>
            <person name="Sakai Y."/>
            <person name="Cavaletti L."/>
            <person name="Monciardini P."/>
            <person name="Donadio S."/>
        </authorList>
    </citation>
    <scope>NUCLEOTIDE SEQUENCE</scope>
    <source>
        <strain evidence="2">ID150040</strain>
    </source>
</reference>
<dbReference type="AlphaFoldDB" id="A0A8J3J2B6"/>
<comment type="caution">
    <text evidence="2">The sequence shown here is derived from an EMBL/GenBank/DDBJ whole genome shotgun (WGS) entry which is preliminary data.</text>
</comment>
<evidence type="ECO:0000256" key="1">
    <source>
        <dbReference type="SAM" id="MobiDB-lite"/>
    </source>
</evidence>
<keyword evidence="3" id="KW-1185">Reference proteome</keyword>
<evidence type="ECO:0000313" key="2">
    <source>
        <dbReference type="EMBL" id="GHP00292.1"/>
    </source>
</evidence>
<name>A0A8J3J2B6_9CHLR</name>
<evidence type="ECO:0000313" key="3">
    <source>
        <dbReference type="Proteomes" id="UP000597444"/>
    </source>
</evidence>
<dbReference type="Proteomes" id="UP000597444">
    <property type="component" value="Unassembled WGS sequence"/>
</dbReference>
<feature type="compositionally biased region" description="Basic and acidic residues" evidence="1">
    <location>
        <begin position="8"/>
        <end position="21"/>
    </location>
</feature>
<dbReference type="RefSeq" id="WP_220210836.1">
    <property type="nucleotide sequence ID" value="NZ_BNJK01000002.1"/>
</dbReference>
<gene>
    <name evidence="2" type="ORF">KSF_103390</name>
</gene>